<evidence type="ECO:0000313" key="8">
    <source>
        <dbReference type="Proteomes" id="UP001364617"/>
    </source>
</evidence>
<dbReference type="EMBL" id="JAYKXH010000011">
    <property type="protein sequence ID" value="KAK7152405.1"/>
    <property type="molecule type" value="Genomic_DNA"/>
</dbReference>
<keyword evidence="3 6" id="KW-0812">Transmembrane</keyword>
<evidence type="ECO:0000256" key="2">
    <source>
        <dbReference type="ARBA" id="ARBA00009565"/>
    </source>
</evidence>
<evidence type="ECO:0000256" key="1">
    <source>
        <dbReference type="ARBA" id="ARBA00004141"/>
    </source>
</evidence>
<evidence type="ECO:0000256" key="3">
    <source>
        <dbReference type="ARBA" id="ARBA00022692"/>
    </source>
</evidence>
<protein>
    <recommendedName>
        <fullName evidence="9">Membrane-spanning 4-domains subfamily A member 4A-like</fullName>
    </recommendedName>
</protein>
<evidence type="ECO:0000256" key="4">
    <source>
        <dbReference type="ARBA" id="ARBA00022989"/>
    </source>
</evidence>
<dbReference type="Pfam" id="PF04103">
    <property type="entry name" value="CD20"/>
    <property type="match status" value="1"/>
</dbReference>
<keyword evidence="8" id="KW-1185">Reference proteome</keyword>
<dbReference type="PANTHER" id="PTHR23320">
    <property type="entry name" value="MEMBRANE-SPANNING 4-DOMAINS SUBFAMILY A MS4A -RELATED"/>
    <property type="match status" value="1"/>
</dbReference>
<keyword evidence="5 6" id="KW-0472">Membrane</keyword>
<dbReference type="Proteomes" id="UP001364617">
    <property type="component" value="Unassembled WGS sequence"/>
</dbReference>
<gene>
    <name evidence="7" type="ORF">R3I93_010577</name>
</gene>
<comment type="caution">
    <text evidence="7">The sequence shown here is derived from an EMBL/GenBank/DDBJ whole genome shotgun (WGS) entry which is preliminary data.</text>
</comment>
<feature type="transmembrane region" description="Helical" evidence="6">
    <location>
        <begin position="120"/>
        <end position="144"/>
    </location>
</feature>
<proteinExistence type="inferred from homology"/>
<evidence type="ECO:0000313" key="7">
    <source>
        <dbReference type="EMBL" id="KAK7152405.1"/>
    </source>
</evidence>
<sequence length="209" mass="22302">MEASKTISTDKATVVIQVNPQVTQNIVSGDDGQETRGAQHNTALTGFLEAQPKALGTVQIMIGVVILVLGIVRTPDVFYGPYISVFSGITYWGSIIFISAGSLSVAAQNKLHLCVVKASLIMNVFSAITAGTAIVLMSIEIALTSHRGCHYRYDSDICLIKRYDLGIFGIMLVFSITQFIISISISASACKATCNSDSTVVNVALNQGY</sequence>
<dbReference type="GO" id="GO:0016020">
    <property type="term" value="C:membrane"/>
    <property type="evidence" value="ECO:0007669"/>
    <property type="project" value="UniProtKB-SubCell"/>
</dbReference>
<feature type="transmembrane region" description="Helical" evidence="6">
    <location>
        <begin position="79"/>
        <end position="100"/>
    </location>
</feature>
<dbReference type="PANTHER" id="PTHR23320:SF128">
    <property type="entry name" value="MEMBRANE-SPANNING 4-DOMAINS SUBFAMILY A MEMBER 4A"/>
    <property type="match status" value="1"/>
</dbReference>
<feature type="transmembrane region" description="Helical" evidence="6">
    <location>
        <begin position="165"/>
        <end position="185"/>
    </location>
</feature>
<reference evidence="7 8" key="1">
    <citation type="submission" date="2024-02" db="EMBL/GenBank/DDBJ databases">
        <title>Chromosome-level genome assembly of the Eurasian Minnow (Phoxinus phoxinus).</title>
        <authorList>
            <person name="Oriowo T.O."/>
            <person name="Martin S."/>
            <person name="Stange M."/>
            <person name="Chrysostomakis Y."/>
            <person name="Brown T."/>
            <person name="Winkler S."/>
            <person name="Kukowka S."/>
            <person name="Myers E.W."/>
            <person name="Bohne A."/>
        </authorList>
    </citation>
    <scope>NUCLEOTIDE SEQUENCE [LARGE SCALE GENOMIC DNA]</scope>
    <source>
        <strain evidence="7">ZFMK-TIS-60720</strain>
        <tissue evidence="7">Whole Organism</tissue>
    </source>
</reference>
<feature type="transmembrane region" description="Helical" evidence="6">
    <location>
        <begin position="54"/>
        <end position="72"/>
    </location>
</feature>
<evidence type="ECO:0008006" key="9">
    <source>
        <dbReference type="Google" id="ProtNLM"/>
    </source>
</evidence>
<comment type="subcellular location">
    <subcellularLocation>
        <location evidence="1">Membrane</location>
        <topology evidence="1">Multi-pass membrane protein</topology>
    </subcellularLocation>
</comment>
<comment type="similarity">
    <text evidence="2">Belongs to the MS4A family.</text>
</comment>
<accession>A0AAN9CW48</accession>
<keyword evidence="4 6" id="KW-1133">Transmembrane helix</keyword>
<evidence type="ECO:0000256" key="6">
    <source>
        <dbReference type="SAM" id="Phobius"/>
    </source>
</evidence>
<dbReference type="InterPro" id="IPR030417">
    <property type="entry name" value="MS4A"/>
</dbReference>
<organism evidence="7 8">
    <name type="scientific">Phoxinus phoxinus</name>
    <name type="common">Eurasian minnow</name>
    <dbReference type="NCBI Taxonomy" id="58324"/>
    <lineage>
        <taxon>Eukaryota</taxon>
        <taxon>Metazoa</taxon>
        <taxon>Chordata</taxon>
        <taxon>Craniata</taxon>
        <taxon>Vertebrata</taxon>
        <taxon>Euteleostomi</taxon>
        <taxon>Actinopterygii</taxon>
        <taxon>Neopterygii</taxon>
        <taxon>Teleostei</taxon>
        <taxon>Ostariophysi</taxon>
        <taxon>Cypriniformes</taxon>
        <taxon>Leuciscidae</taxon>
        <taxon>Phoxininae</taxon>
        <taxon>Phoxinus</taxon>
    </lineage>
</organism>
<dbReference type="AlphaFoldDB" id="A0AAN9CW48"/>
<dbReference type="InterPro" id="IPR007237">
    <property type="entry name" value="CD20-like"/>
</dbReference>
<evidence type="ECO:0000256" key="5">
    <source>
        <dbReference type="ARBA" id="ARBA00023136"/>
    </source>
</evidence>
<name>A0AAN9CW48_9TELE</name>